<organism evidence="2 3">
    <name type="scientific">Sphingomonas xanthus</name>
    <dbReference type="NCBI Taxonomy" id="2594473"/>
    <lineage>
        <taxon>Bacteria</taxon>
        <taxon>Pseudomonadati</taxon>
        <taxon>Pseudomonadota</taxon>
        <taxon>Alphaproteobacteria</taxon>
        <taxon>Sphingomonadales</taxon>
        <taxon>Sphingomonadaceae</taxon>
        <taxon>Sphingomonas</taxon>
    </lineage>
</organism>
<dbReference type="Gene3D" id="2.40.10.220">
    <property type="entry name" value="predicted glycosyltransferase like domains"/>
    <property type="match status" value="1"/>
</dbReference>
<reference evidence="2 3" key="1">
    <citation type="submission" date="2019-07" db="EMBL/GenBank/DDBJ databases">
        <title>Sphingomonas AE3 Genome sequencing and assembly.</title>
        <authorList>
            <person name="Kim H."/>
        </authorList>
    </citation>
    <scope>NUCLEOTIDE SEQUENCE [LARGE SCALE GENOMIC DNA]</scope>
    <source>
        <strain evidence="2 3">AE3</strain>
    </source>
</reference>
<dbReference type="GO" id="GO:0035438">
    <property type="term" value="F:cyclic-di-GMP binding"/>
    <property type="evidence" value="ECO:0007669"/>
    <property type="project" value="InterPro"/>
</dbReference>
<protein>
    <submittedName>
        <fullName evidence="2">PilZ domain-containing protein</fullName>
    </submittedName>
</protein>
<keyword evidence="3" id="KW-1185">Reference proteome</keyword>
<dbReference type="SUPFAM" id="SSF141371">
    <property type="entry name" value="PilZ domain-like"/>
    <property type="match status" value="1"/>
</dbReference>
<sequence>MAARRTDGHIFRRTAGVAGVEMGFRMIKARIEEARDERRRTPRMSVEIGARVRELGSEGFEARVLNISETGFMAEADGDLEVGTRIWLILPGRERANALVKWIAGNKIGAEFTEPISLDGLAA</sequence>
<dbReference type="OrthoDB" id="9795572at2"/>
<dbReference type="KEGG" id="sxa:FMM02_06760"/>
<dbReference type="EMBL" id="CP041659">
    <property type="protein sequence ID" value="QDP19684.1"/>
    <property type="molecule type" value="Genomic_DNA"/>
</dbReference>
<evidence type="ECO:0000313" key="2">
    <source>
        <dbReference type="EMBL" id="QDP19684.1"/>
    </source>
</evidence>
<evidence type="ECO:0000259" key="1">
    <source>
        <dbReference type="Pfam" id="PF07238"/>
    </source>
</evidence>
<accession>A0A516IS84</accession>
<dbReference type="InterPro" id="IPR009875">
    <property type="entry name" value="PilZ_domain"/>
</dbReference>
<dbReference type="Proteomes" id="UP000321857">
    <property type="component" value="Chromosome"/>
</dbReference>
<proteinExistence type="predicted"/>
<dbReference type="AlphaFoldDB" id="A0A516IS84"/>
<gene>
    <name evidence="2" type="ORF">FMM02_06760</name>
</gene>
<name>A0A516IS84_9SPHN</name>
<evidence type="ECO:0000313" key="3">
    <source>
        <dbReference type="Proteomes" id="UP000321857"/>
    </source>
</evidence>
<dbReference type="Pfam" id="PF07238">
    <property type="entry name" value="PilZ"/>
    <property type="match status" value="1"/>
</dbReference>
<feature type="domain" description="PilZ" evidence="1">
    <location>
        <begin position="37"/>
        <end position="117"/>
    </location>
</feature>